<keyword evidence="4" id="KW-0479">Metal-binding</keyword>
<gene>
    <name evidence="13 14" type="primary">G2E3</name>
</gene>
<dbReference type="FunFam" id="3.30.40.10:FF:000132">
    <property type="entry name" value="G2/M phase-specific E3 ubiquitin-protein ligase"/>
    <property type="match status" value="1"/>
</dbReference>
<dbReference type="OrthoDB" id="2384350at2759"/>
<dbReference type="CDD" id="cd15496">
    <property type="entry name" value="PHD_PHF7_G2E3_like"/>
    <property type="match status" value="1"/>
</dbReference>
<dbReference type="InterPro" id="IPR034732">
    <property type="entry name" value="EPHD"/>
</dbReference>
<evidence type="ECO:0000256" key="6">
    <source>
        <dbReference type="ARBA" id="ARBA00022786"/>
    </source>
</evidence>
<evidence type="ECO:0000259" key="11">
    <source>
        <dbReference type="PROSITE" id="PS51805"/>
    </source>
</evidence>
<dbReference type="CDD" id="cd15669">
    <property type="entry name" value="ePHD_PHF7_G2E3_like"/>
    <property type="match status" value="1"/>
</dbReference>
<evidence type="ECO:0000256" key="5">
    <source>
        <dbReference type="ARBA" id="ARBA00022771"/>
    </source>
</evidence>
<comment type="pathway">
    <text evidence="2">Protein modification; protein ubiquitination.</text>
</comment>
<dbReference type="PANTHER" id="PTHR12420">
    <property type="entry name" value="PHD FINGER PROTEIN"/>
    <property type="match status" value="1"/>
</dbReference>
<evidence type="ECO:0000313" key="12">
    <source>
        <dbReference type="Proteomes" id="UP000515159"/>
    </source>
</evidence>
<organism evidence="12 13">
    <name type="scientific">Geotrypetes seraphini</name>
    <name type="common">Gaboon caecilian</name>
    <name type="synonym">Caecilia seraphini</name>
    <dbReference type="NCBI Taxonomy" id="260995"/>
    <lineage>
        <taxon>Eukaryota</taxon>
        <taxon>Metazoa</taxon>
        <taxon>Chordata</taxon>
        <taxon>Craniata</taxon>
        <taxon>Vertebrata</taxon>
        <taxon>Euteleostomi</taxon>
        <taxon>Amphibia</taxon>
        <taxon>Gymnophiona</taxon>
        <taxon>Geotrypetes</taxon>
    </lineage>
</organism>
<dbReference type="Gene3D" id="3.30.2410.10">
    <property type="entry name" value="Hect, E3 ligase catalytic domain"/>
    <property type="match status" value="1"/>
</dbReference>
<comment type="caution">
    <text evidence="9">Lacks conserved residue(s) required for the propagation of feature annotation.</text>
</comment>
<dbReference type="PANTHER" id="PTHR12420:SF37">
    <property type="entry name" value="G2_M PHASE-SPECIFIC E3 UBIQUITIN-PROTEIN LIGASE"/>
    <property type="match status" value="1"/>
</dbReference>
<dbReference type="InterPro" id="IPR000569">
    <property type="entry name" value="HECT_dom"/>
</dbReference>
<reference evidence="13 14" key="1">
    <citation type="submission" date="2025-04" db="UniProtKB">
        <authorList>
            <consortium name="RefSeq"/>
        </authorList>
    </citation>
    <scope>IDENTIFICATION</scope>
</reference>
<evidence type="ECO:0000313" key="14">
    <source>
        <dbReference type="RefSeq" id="XP_033809343.1"/>
    </source>
</evidence>
<dbReference type="Pfam" id="PF26054">
    <property type="entry name" value="PHD_G2E3"/>
    <property type="match status" value="1"/>
</dbReference>
<protein>
    <submittedName>
        <fullName evidence="13 14">G2/M phase-specific E3 ubiquitin-protein ligase</fullName>
    </submittedName>
</protein>
<evidence type="ECO:0000256" key="2">
    <source>
        <dbReference type="ARBA" id="ARBA00004906"/>
    </source>
</evidence>
<dbReference type="Proteomes" id="UP000515159">
    <property type="component" value="Chromosome 7"/>
</dbReference>
<dbReference type="SMART" id="SM00119">
    <property type="entry name" value="HECTc"/>
    <property type="match status" value="1"/>
</dbReference>
<dbReference type="InterPro" id="IPR013083">
    <property type="entry name" value="Znf_RING/FYVE/PHD"/>
</dbReference>
<dbReference type="InterPro" id="IPR042013">
    <property type="entry name" value="PHF7/G2E3_ePHD"/>
</dbReference>
<dbReference type="InterPro" id="IPR011011">
    <property type="entry name" value="Znf_FYVE_PHD"/>
</dbReference>
<evidence type="ECO:0000256" key="8">
    <source>
        <dbReference type="ARBA" id="ARBA00023242"/>
    </source>
</evidence>
<evidence type="ECO:0000256" key="3">
    <source>
        <dbReference type="ARBA" id="ARBA00022679"/>
    </source>
</evidence>
<dbReference type="PROSITE" id="PS50237">
    <property type="entry name" value="HECT"/>
    <property type="match status" value="1"/>
</dbReference>
<accession>A0A6P8RUQ6</accession>
<evidence type="ECO:0000313" key="13">
    <source>
        <dbReference type="RefSeq" id="XP_033809342.1"/>
    </source>
</evidence>
<comment type="subcellular location">
    <subcellularLocation>
        <location evidence="1">Nucleus</location>
    </subcellularLocation>
</comment>
<dbReference type="GO" id="GO:0008270">
    <property type="term" value="F:zinc ion binding"/>
    <property type="evidence" value="ECO:0007669"/>
    <property type="project" value="UniProtKB-KW"/>
</dbReference>
<evidence type="ECO:0000259" key="10">
    <source>
        <dbReference type="PROSITE" id="PS50237"/>
    </source>
</evidence>
<sequence length="699" mass="79703">MNENDSSVIQNPSCAFCQRKDDCPEKYGEKKIYNEHNITLHYYCLLMSSGIWQRGEEDEGIYGFLVEDIRKEVSRAKRMNCTICKKKGASIGCVKSRCKRSYHFPCGVERECIFQFTGNFGSYCWDHRPVQNSPTIRPSESSPCTICLEFVEHLPSYNILQSPCCKTAWFHRQCLQYQALSAGLYFFRCSACNNKEKFQNEMLRLGIHVPERDASWELEENAFQELLQHYEHCDLPSCQCKEGRDYSKPNSEWEIIRCQYCGSRGTHLACSSLPTWEQNWECWECRSIIYQAGNVQVQQRCSLTSSEVKNSPLQHSSPKCSRLTRSLQRRILFRQISMHRRPVSDILKELRCQINSKCTSKLKIKRSDFWRSALKGFKCRTFCPTNTINVQFLEGGSSQKAPKPFRSKAEFFCLLMNCLQTSSLFEGGASKNLTLNQQALKENLYYEAGRMIAVSLVHGGPSPSFFSRTLFNCLVYGPEQVEPTIEDLADYKLAEVVMRIKTSSTEKNLMAAINDCPAYLFDAGCLRLISTSNEKDMLVRDVLNHHVIRRVILPFKSFRQGLKTLGVLEKIQTYPDAFWSILGLKPENLTAETLCGSFTINFSTEGSNSKLLEVKVAEFWMNYLVDAEDGKAMATLEEILIFATGTDYIPPAGFDPTPVIEFLHGKFPVGNSATNCLSLPATSTYNEFKEAMDFAINAI</sequence>
<evidence type="ECO:0000256" key="7">
    <source>
        <dbReference type="ARBA" id="ARBA00022833"/>
    </source>
</evidence>
<evidence type="ECO:0000256" key="1">
    <source>
        <dbReference type="ARBA" id="ARBA00004123"/>
    </source>
</evidence>
<dbReference type="Gene3D" id="3.30.40.10">
    <property type="entry name" value="Zinc/RING finger domain, C3HC4 (zinc finger)"/>
    <property type="match status" value="2"/>
</dbReference>
<dbReference type="SUPFAM" id="SSF57903">
    <property type="entry name" value="FYVE/PHD zinc finger"/>
    <property type="match status" value="1"/>
</dbReference>
<dbReference type="SMART" id="SM00249">
    <property type="entry name" value="PHD"/>
    <property type="match status" value="3"/>
</dbReference>
<dbReference type="Pfam" id="PF13771">
    <property type="entry name" value="zf-HC5HC2H"/>
    <property type="match status" value="1"/>
</dbReference>
<feature type="domain" description="HECT" evidence="10">
    <location>
        <begin position="531"/>
        <end position="699"/>
    </location>
</feature>
<dbReference type="InterPro" id="IPR001965">
    <property type="entry name" value="Znf_PHD"/>
</dbReference>
<keyword evidence="6 9" id="KW-0833">Ubl conjugation pathway</keyword>
<name>A0A6P8RUQ6_GEOSA</name>
<dbReference type="Pfam" id="PF00632">
    <property type="entry name" value="HECT"/>
    <property type="match status" value="1"/>
</dbReference>
<dbReference type="RefSeq" id="XP_033809342.1">
    <property type="nucleotide sequence ID" value="XM_033953451.1"/>
</dbReference>
<dbReference type="AlphaFoldDB" id="A0A6P8RUQ6"/>
<evidence type="ECO:0000256" key="9">
    <source>
        <dbReference type="PROSITE-ProRule" id="PRU00104"/>
    </source>
</evidence>
<dbReference type="SUPFAM" id="SSF56204">
    <property type="entry name" value="Hect, E3 ligase catalytic domain"/>
    <property type="match status" value="1"/>
</dbReference>
<dbReference type="GeneID" id="117364336"/>
<keyword evidence="8" id="KW-0539">Nucleus</keyword>
<keyword evidence="3" id="KW-0808">Transferase</keyword>
<evidence type="ECO:0000256" key="4">
    <source>
        <dbReference type="ARBA" id="ARBA00022723"/>
    </source>
</evidence>
<dbReference type="CTD" id="55632"/>
<feature type="domain" description="PHD-type" evidence="11">
    <location>
        <begin position="11"/>
        <end position="128"/>
    </location>
</feature>
<proteinExistence type="predicted"/>
<keyword evidence="7" id="KW-0862">Zinc</keyword>
<keyword evidence="12" id="KW-1185">Reference proteome</keyword>
<keyword evidence="5" id="KW-0863">Zinc-finger</keyword>
<dbReference type="PROSITE" id="PS51805">
    <property type="entry name" value="EPHD"/>
    <property type="match status" value="1"/>
</dbReference>
<dbReference type="InterPro" id="IPR035983">
    <property type="entry name" value="Hect_E3_ubiquitin_ligase"/>
</dbReference>
<dbReference type="InterPro" id="IPR051188">
    <property type="entry name" value="PHD-type_Zinc_Finger"/>
</dbReference>
<dbReference type="KEGG" id="gsh:117364336"/>
<dbReference type="Gene3D" id="3.90.1750.10">
    <property type="entry name" value="Hect, E3 ligase catalytic domains"/>
    <property type="match status" value="1"/>
</dbReference>
<dbReference type="RefSeq" id="XP_033809343.1">
    <property type="nucleotide sequence ID" value="XM_033953452.1"/>
</dbReference>
<dbReference type="GO" id="GO:0004842">
    <property type="term" value="F:ubiquitin-protein transferase activity"/>
    <property type="evidence" value="ECO:0007669"/>
    <property type="project" value="InterPro"/>
</dbReference>
<dbReference type="GO" id="GO:0005634">
    <property type="term" value="C:nucleus"/>
    <property type="evidence" value="ECO:0007669"/>
    <property type="project" value="UniProtKB-SubCell"/>
</dbReference>
<dbReference type="InterPro" id="IPR059102">
    <property type="entry name" value="PHD_PHF7/G2E3-like"/>
</dbReference>